<organism evidence="2 3">
    <name type="scientific">Pedobacter cryophilus</name>
    <dbReference type="NCBI Taxonomy" id="2571271"/>
    <lineage>
        <taxon>Bacteria</taxon>
        <taxon>Pseudomonadati</taxon>
        <taxon>Bacteroidota</taxon>
        <taxon>Sphingobacteriia</taxon>
        <taxon>Sphingobacteriales</taxon>
        <taxon>Sphingobacteriaceae</taxon>
        <taxon>Pedobacter</taxon>
    </lineage>
</organism>
<dbReference type="AlphaFoldDB" id="A0A4U1BZM7"/>
<accession>A0A4U1BZM7</accession>
<reference evidence="2 3" key="1">
    <citation type="submission" date="2019-04" db="EMBL/GenBank/DDBJ databases">
        <title>Pedobacter sp. AR-3-17 sp. nov., isolated from Arctic soil.</title>
        <authorList>
            <person name="Dahal R.H."/>
            <person name="Kim D.-U."/>
        </authorList>
    </citation>
    <scope>NUCLEOTIDE SEQUENCE [LARGE SCALE GENOMIC DNA]</scope>
    <source>
        <strain evidence="2 3">AR-3-17</strain>
    </source>
</reference>
<sequence>MFKKSVNIISILILLIVQLNFSESAVWFVDEEIEMSLVENNPESSAQDTNENESEISESDRFLIDQPVLLVRYGKSQALPFITDSRISSLKISLNNPPPEG</sequence>
<name>A0A4U1BZM7_9SPHI</name>
<gene>
    <name evidence="2" type="ORF">FA046_06320</name>
</gene>
<dbReference type="RefSeq" id="WP_136825542.1">
    <property type="nucleotide sequence ID" value="NZ_SWBP01000002.1"/>
</dbReference>
<keyword evidence="3" id="KW-1185">Reference proteome</keyword>
<feature type="region of interest" description="Disordered" evidence="1">
    <location>
        <begin position="39"/>
        <end position="58"/>
    </location>
</feature>
<proteinExistence type="predicted"/>
<comment type="caution">
    <text evidence="2">The sequence shown here is derived from an EMBL/GenBank/DDBJ whole genome shotgun (WGS) entry which is preliminary data.</text>
</comment>
<dbReference type="Proteomes" id="UP000308181">
    <property type="component" value="Unassembled WGS sequence"/>
</dbReference>
<protein>
    <submittedName>
        <fullName evidence="2">Uncharacterized protein</fullName>
    </submittedName>
</protein>
<dbReference type="EMBL" id="SWBP01000002">
    <property type="protein sequence ID" value="TKB98728.1"/>
    <property type="molecule type" value="Genomic_DNA"/>
</dbReference>
<evidence type="ECO:0000256" key="1">
    <source>
        <dbReference type="SAM" id="MobiDB-lite"/>
    </source>
</evidence>
<evidence type="ECO:0000313" key="3">
    <source>
        <dbReference type="Proteomes" id="UP000308181"/>
    </source>
</evidence>
<evidence type="ECO:0000313" key="2">
    <source>
        <dbReference type="EMBL" id="TKB98728.1"/>
    </source>
</evidence>
<feature type="compositionally biased region" description="Polar residues" evidence="1">
    <location>
        <begin position="39"/>
        <end position="49"/>
    </location>
</feature>
<dbReference type="OrthoDB" id="9957800at2"/>